<reference evidence="2 3" key="1">
    <citation type="submission" date="2014-11" db="EMBL/GenBank/DDBJ databases">
        <title>Genetic blueprint of the zoonotic pathogen Toxocara canis.</title>
        <authorList>
            <person name="Zhu X.-Q."/>
            <person name="Korhonen P.K."/>
            <person name="Cai H."/>
            <person name="Young N.D."/>
            <person name="Nejsum P."/>
            <person name="von Samson-Himmelstjerna G."/>
            <person name="Boag P.R."/>
            <person name="Tan P."/>
            <person name="Li Q."/>
            <person name="Min J."/>
            <person name="Yang Y."/>
            <person name="Wang X."/>
            <person name="Fang X."/>
            <person name="Hall R.S."/>
            <person name="Hofmann A."/>
            <person name="Sternberg P.W."/>
            <person name="Jex A.R."/>
            <person name="Gasser R.B."/>
        </authorList>
    </citation>
    <scope>NUCLEOTIDE SEQUENCE [LARGE SCALE GENOMIC DNA]</scope>
    <source>
        <strain evidence="2">PN_DK_2014</strain>
    </source>
</reference>
<dbReference type="Gene3D" id="6.10.140.250">
    <property type="match status" value="1"/>
</dbReference>
<name>A0A0B2W648_TOXCA</name>
<dbReference type="EMBL" id="JPKZ01000189">
    <property type="protein sequence ID" value="KHN88725.1"/>
    <property type="molecule type" value="Genomic_DNA"/>
</dbReference>
<dbReference type="STRING" id="6265.A0A0B2W648"/>
<dbReference type="OrthoDB" id="440202at2759"/>
<evidence type="ECO:0000259" key="1">
    <source>
        <dbReference type="SMART" id="SM01069"/>
    </source>
</evidence>
<protein>
    <submittedName>
        <fullName evidence="2">Putative Hsp90 co-chaperone cdc37</fullName>
    </submittedName>
</protein>
<organism evidence="2 3">
    <name type="scientific">Toxocara canis</name>
    <name type="common">Canine roundworm</name>
    <dbReference type="NCBI Taxonomy" id="6265"/>
    <lineage>
        <taxon>Eukaryota</taxon>
        <taxon>Metazoa</taxon>
        <taxon>Ecdysozoa</taxon>
        <taxon>Nematoda</taxon>
        <taxon>Chromadorea</taxon>
        <taxon>Rhabditida</taxon>
        <taxon>Spirurina</taxon>
        <taxon>Ascaridomorpha</taxon>
        <taxon>Ascaridoidea</taxon>
        <taxon>Toxocaridae</taxon>
        <taxon>Toxocara</taxon>
    </lineage>
</organism>
<evidence type="ECO:0000313" key="2">
    <source>
        <dbReference type="EMBL" id="KHN88725.1"/>
    </source>
</evidence>
<comment type="caution">
    <text evidence="2">The sequence shown here is derived from an EMBL/GenBank/DDBJ whole genome shotgun (WGS) entry which is preliminary data.</text>
</comment>
<feature type="domain" description="Cdc37 C-terminal" evidence="1">
    <location>
        <begin position="60"/>
        <end position="143"/>
    </location>
</feature>
<dbReference type="SUPFAM" id="SSF101391">
    <property type="entry name" value="Hsp90 co-chaperone CDC37"/>
    <property type="match status" value="1"/>
</dbReference>
<dbReference type="InterPro" id="IPR013873">
    <property type="entry name" value="Cdc37_C"/>
</dbReference>
<dbReference type="Proteomes" id="UP000031036">
    <property type="component" value="Unassembled WGS sequence"/>
</dbReference>
<dbReference type="AlphaFoldDB" id="A0A0B2W648"/>
<accession>A0A0B2W648</accession>
<dbReference type="SMART" id="SM01069">
    <property type="entry name" value="CDC37_C"/>
    <property type="match status" value="1"/>
</dbReference>
<keyword evidence="3" id="KW-1185">Reference proteome</keyword>
<proteinExistence type="predicted"/>
<gene>
    <name evidence="2" type="primary">cdc-37</name>
    <name evidence="2" type="ORF">Tcan_11570</name>
</gene>
<sequence>MCKGAGTGAVQFRKSAEGQLRMVEECEHELYFIDPLGERAVASAPRAQRKSALGRTQARVPLPAACVFCAFWLAVLRFESGVFRYRVVFVAEMKEAFDSQDVARLQAVAQSMDQEVFCHHLKRCIDSGLWIPDANAHNEADGTATKNE</sequence>
<evidence type="ECO:0000313" key="3">
    <source>
        <dbReference type="Proteomes" id="UP000031036"/>
    </source>
</evidence>